<evidence type="ECO:0000313" key="1">
    <source>
        <dbReference type="EMBL" id="KFG61977.1"/>
    </source>
</evidence>
<accession>A0A086LZA9</accession>
<dbReference type="EMBL" id="AFYV02001434">
    <property type="protein sequence ID" value="KFG61977.1"/>
    <property type="molecule type" value="Genomic_DNA"/>
</dbReference>
<reference evidence="1 2" key="1">
    <citation type="submission" date="2014-05" db="EMBL/GenBank/DDBJ databases">
        <authorList>
            <person name="Sibley D."/>
            <person name="Venepally P."/>
            <person name="Karamycheva S."/>
            <person name="Hadjithomas M."/>
            <person name="Khan A."/>
            <person name="Brunk B."/>
            <person name="Roos D."/>
            <person name="Caler E."/>
            <person name="Lorenzi H."/>
        </authorList>
    </citation>
    <scope>NUCLEOTIDE SEQUENCE [LARGE SCALE GENOMIC DNA]</scope>
    <source>
        <strain evidence="1 2">RUB</strain>
    </source>
</reference>
<proteinExistence type="predicted"/>
<evidence type="ECO:0000313" key="2">
    <source>
        <dbReference type="Proteomes" id="UP000028834"/>
    </source>
</evidence>
<gene>
    <name evidence="1" type="ORF">TGRUB_202580D</name>
</gene>
<dbReference type="Proteomes" id="UP000028834">
    <property type="component" value="Unassembled WGS sequence"/>
</dbReference>
<dbReference type="AlphaFoldDB" id="A0A086LZA9"/>
<feature type="non-terminal residue" evidence="1">
    <location>
        <position position="1"/>
    </location>
</feature>
<dbReference type="VEuPathDB" id="ToxoDB:TGRUB_202580D"/>
<name>A0A086LZA9_TOXGO</name>
<protein>
    <submittedName>
        <fullName evidence="1">ATPase, AAA family protein</fullName>
    </submittedName>
</protein>
<sequence length="36" mass="3998">ICDVNSRGRCIKASRRARLLCTVKVPDPTKDAEDPL</sequence>
<comment type="caution">
    <text evidence="1">The sequence shown here is derived from an EMBL/GenBank/DDBJ whole genome shotgun (WGS) entry which is preliminary data.</text>
</comment>
<organism evidence="1 2">
    <name type="scientific">Toxoplasma gondii RUB</name>
    <dbReference type="NCBI Taxonomy" id="935652"/>
    <lineage>
        <taxon>Eukaryota</taxon>
        <taxon>Sar</taxon>
        <taxon>Alveolata</taxon>
        <taxon>Apicomplexa</taxon>
        <taxon>Conoidasida</taxon>
        <taxon>Coccidia</taxon>
        <taxon>Eucoccidiorida</taxon>
        <taxon>Eimeriorina</taxon>
        <taxon>Sarcocystidae</taxon>
        <taxon>Toxoplasma</taxon>
    </lineage>
</organism>